<evidence type="ECO:0000256" key="7">
    <source>
        <dbReference type="SAM" id="Coils"/>
    </source>
</evidence>
<accession>A0A4P6YG41</accession>
<dbReference type="KEGG" id="fnk:E1750_14155"/>
<dbReference type="InterPro" id="IPR010920">
    <property type="entry name" value="LSM_dom_sf"/>
</dbReference>
<evidence type="ECO:0000256" key="8">
    <source>
        <dbReference type="SAM" id="Phobius"/>
    </source>
</evidence>
<dbReference type="InterPro" id="IPR049278">
    <property type="entry name" value="MS_channel_C"/>
</dbReference>
<dbReference type="OrthoDB" id="9809206at2"/>
<feature type="coiled-coil region" evidence="7">
    <location>
        <begin position="213"/>
        <end position="240"/>
    </location>
</feature>
<dbReference type="GO" id="GO:0008381">
    <property type="term" value="F:mechanosensitive monoatomic ion channel activity"/>
    <property type="evidence" value="ECO:0007669"/>
    <property type="project" value="UniProtKB-ARBA"/>
</dbReference>
<feature type="transmembrane region" description="Helical" evidence="8">
    <location>
        <begin position="475"/>
        <end position="494"/>
    </location>
</feature>
<feature type="domain" description="Mechanosensitive ion channel MscS" evidence="9">
    <location>
        <begin position="660"/>
        <end position="726"/>
    </location>
</feature>
<feature type="transmembrane region" description="Helical" evidence="8">
    <location>
        <begin position="16"/>
        <end position="34"/>
    </location>
</feature>
<dbReference type="Gene3D" id="1.10.287.1260">
    <property type="match status" value="1"/>
</dbReference>
<sequence length="840" mass="95524">MTSKDKTFLKQSKTKRYFSSILILILFSSGNFLWSQSPIVTVQNVTTTPKDTIIKPIPMKVVIENLVVDRLNKSQRNLENNNTIRNQNIVFNLINKEIQKANNILEQGIDYKGFTKEINFLFKLKDFAVDGITKNKNKRQTVRDLTTTSILLNELVSRTDNQIDRIKKNNIALSLIQKKLDSLSADKTIYTLPQDSIAKNNYIQSLLLLSKDIDETNKNLKNAIDSIQTLEIKANVFKNRLDSDIVKLDLLRKTESDSLFSRRVDFFSEKDIFEKSFTTELYRSMKKAFLVLTFYFVNNIAIIQMLALCLLGLYFYLIVVKRKYKKAQIHQKFQYTVAIFTAPFATAVLITITIGQILIPPPPIVFSAILWLIAAITLTYLLVRIKGFLPLKIWLVYMVLVFLILIDDLILAQTLVETVLLIAIGLAATTFGFYRIYSKNKVESLPHKWIVIAMIAFEIFGVLAMIFGNYNLSKILISIGLFTVFIGLLSLYTFQLTSDIVRLSDYIIESETKTQINFSFQENHKYTKWGYFLFLISWVIIINRNSYSFQNHIQPLVDAFSKEQSLGSFTYSYQSILIFFFVIIASVYISKIVSFLTSQTKTDTIDNNKSKPLGSAILLIRIAIISIGITFAFAIAGIPTDRLTVIIGALGVGIGFGLQTLVNNLVSGLIIAFEKPVNIDDIIEISGQTGTMKSIGIRSSVVTTWDGADIIIPNGDILSQHMTNWTMGSPKRRYEIKVGVAYGTNLKLARTLLQEILDQHSLILKKPEPLIWVTQFGDSSIDFVIKFWVPHFNYGNDVKSDLIIEIDEIFKLNDIVIPFPQQDVYIKTNTLALKEEQEEA</sequence>
<gene>
    <name evidence="11" type="ORF">E1750_14155</name>
</gene>
<keyword evidence="3" id="KW-1003">Cell membrane</keyword>
<dbReference type="GO" id="GO:0005886">
    <property type="term" value="C:plasma membrane"/>
    <property type="evidence" value="ECO:0007669"/>
    <property type="project" value="UniProtKB-SubCell"/>
</dbReference>
<dbReference type="InterPro" id="IPR023408">
    <property type="entry name" value="MscS_beta-dom_sf"/>
</dbReference>
<organism evidence="11 12">
    <name type="scientific">Flavobacterium nackdongense</name>
    <dbReference type="NCBI Taxonomy" id="2547394"/>
    <lineage>
        <taxon>Bacteria</taxon>
        <taxon>Pseudomonadati</taxon>
        <taxon>Bacteroidota</taxon>
        <taxon>Flavobacteriia</taxon>
        <taxon>Flavobacteriales</taxon>
        <taxon>Flavobacteriaceae</taxon>
        <taxon>Flavobacterium</taxon>
    </lineage>
</organism>
<dbReference type="SUPFAM" id="SSF50182">
    <property type="entry name" value="Sm-like ribonucleoproteins"/>
    <property type="match status" value="1"/>
</dbReference>
<keyword evidence="12" id="KW-1185">Reference proteome</keyword>
<dbReference type="SUPFAM" id="SSF82689">
    <property type="entry name" value="Mechanosensitive channel protein MscS (YggB), C-terminal domain"/>
    <property type="match status" value="1"/>
</dbReference>
<dbReference type="PANTHER" id="PTHR30347:SF1">
    <property type="entry name" value="MECHANOSENSITIVE CHANNEL MSCK"/>
    <property type="match status" value="1"/>
</dbReference>
<dbReference type="InterPro" id="IPR006685">
    <property type="entry name" value="MscS_channel_2nd"/>
</dbReference>
<protein>
    <submittedName>
        <fullName evidence="11">Mechanosensitive ion channel</fullName>
    </submittedName>
</protein>
<dbReference type="Gene3D" id="2.30.30.60">
    <property type="match status" value="1"/>
</dbReference>
<feature type="transmembrane region" description="Helical" evidence="8">
    <location>
        <begin position="644"/>
        <end position="666"/>
    </location>
</feature>
<evidence type="ECO:0000259" key="10">
    <source>
        <dbReference type="Pfam" id="PF21082"/>
    </source>
</evidence>
<dbReference type="RefSeq" id="WP_133277410.1">
    <property type="nucleotide sequence ID" value="NZ_CP037933.1"/>
</dbReference>
<keyword evidence="6 8" id="KW-0472">Membrane</keyword>
<feature type="transmembrane region" description="Helical" evidence="8">
    <location>
        <begin position="618"/>
        <end position="638"/>
    </location>
</feature>
<dbReference type="InterPro" id="IPR052702">
    <property type="entry name" value="MscS-like_channel"/>
</dbReference>
<feature type="transmembrane region" description="Helical" evidence="8">
    <location>
        <begin position="337"/>
        <end position="358"/>
    </location>
</feature>
<feature type="transmembrane region" description="Helical" evidence="8">
    <location>
        <begin position="576"/>
        <end position="597"/>
    </location>
</feature>
<evidence type="ECO:0000259" key="9">
    <source>
        <dbReference type="Pfam" id="PF00924"/>
    </source>
</evidence>
<dbReference type="EMBL" id="CP037933">
    <property type="protein sequence ID" value="QBN19894.1"/>
    <property type="molecule type" value="Genomic_DNA"/>
</dbReference>
<dbReference type="Gene3D" id="3.30.70.100">
    <property type="match status" value="1"/>
</dbReference>
<feature type="domain" description="Mechanosensitive ion channel MscS C-terminal" evidence="10">
    <location>
        <begin position="735"/>
        <end position="817"/>
    </location>
</feature>
<dbReference type="InterPro" id="IPR011066">
    <property type="entry name" value="MscS_channel_C_sf"/>
</dbReference>
<evidence type="ECO:0000313" key="12">
    <source>
        <dbReference type="Proteomes" id="UP000291124"/>
    </source>
</evidence>
<feature type="transmembrane region" description="Helical" evidence="8">
    <location>
        <begin position="364"/>
        <end position="383"/>
    </location>
</feature>
<keyword evidence="7" id="KW-0175">Coiled coil</keyword>
<proteinExistence type="inferred from homology"/>
<evidence type="ECO:0000256" key="1">
    <source>
        <dbReference type="ARBA" id="ARBA00004651"/>
    </source>
</evidence>
<dbReference type="PANTHER" id="PTHR30347">
    <property type="entry name" value="POTASSIUM CHANNEL RELATED"/>
    <property type="match status" value="1"/>
</dbReference>
<dbReference type="Pfam" id="PF21082">
    <property type="entry name" value="MS_channel_3rd"/>
    <property type="match status" value="1"/>
</dbReference>
<feature type="transmembrane region" description="Helical" evidence="8">
    <location>
        <begin position="288"/>
        <end position="317"/>
    </location>
</feature>
<evidence type="ECO:0000256" key="6">
    <source>
        <dbReference type="ARBA" id="ARBA00023136"/>
    </source>
</evidence>
<comment type="subcellular location">
    <subcellularLocation>
        <location evidence="1">Cell membrane</location>
        <topology evidence="1">Multi-pass membrane protein</topology>
    </subcellularLocation>
</comment>
<keyword evidence="5 8" id="KW-1133">Transmembrane helix</keyword>
<dbReference type="Pfam" id="PF00924">
    <property type="entry name" value="MS_channel_2nd"/>
    <property type="match status" value="1"/>
</dbReference>
<evidence type="ECO:0000256" key="5">
    <source>
        <dbReference type="ARBA" id="ARBA00022989"/>
    </source>
</evidence>
<reference evidence="12" key="1">
    <citation type="submission" date="2019-03" db="EMBL/GenBank/DDBJ databases">
        <title>Flavobacterium sp.</title>
        <authorList>
            <person name="Kim H."/>
        </authorList>
    </citation>
    <scope>NUCLEOTIDE SEQUENCE [LARGE SCALE GENOMIC DNA]</scope>
    <source>
        <strain evidence="12">GS13</strain>
    </source>
</reference>
<name>A0A4P6YG41_9FLAO</name>
<feature type="transmembrane region" description="Helical" evidence="8">
    <location>
        <begin position="418"/>
        <end position="437"/>
    </location>
</feature>
<feature type="transmembrane region" description="Helical" evidence="8">
    <location>
        <begin position="529"/>
        <end position="547"/>
    </location>
</feature>
<dbReference type="SUPFAM" id="SSF82861">
    <property type="entry name" value="Mechanosensitive channel protein MscS (YggB), transmembrane region"/>
    <property type="match status" value="1"/>
</dbReference>
<evidence type="ECO:0000256" key="3">
    <source>
        <dbReference type="ARBA" id="ARBA00022475"/>
    </source>
</evidence>
<comment type="similarity">
    <text evidence="2">Belongs to the MscS (TC 1.A.23) family.</text>
</comment>
<evidence type="ECO:0000256" key="4">
    <source>
        <dbReference type="ARBA" id="ARBA00022692"/>
    </source>
</evidence>
<dbReference type="Proteomes" id="UP000291124">
    <property type="component" value="Chromosome"/>
</dbReference>
<evidence type="ECO:0000256" key="2">
    <source>
        <dbReference type="ARBA" id="ARBA00008017"/>
    </source>
</evidence>
<feature type="transmembrane region" description="Helical" evidence="8">
    <location>
        <begin position="449"/>
        <end position="469"/>
    </location>
</feature>
<keyword evidence="4 8" id="KW-0812">Transmembrane</keyword>
<dbReference type="AlphaFoldDB" id="A0A4P6YG41"/>
<dbReference type="InterPro" id="IPR011014">
    <property type="entry name" value="MscS_channel_TM-2"/>
</dbReference>
<evidence type="ECO:0000313" key="11">
    <source>
        <dbReference type="EMBL" id="QBN19894.1"/>
    </source>
</evidence>
<feature type="transmembrane region" description="Helical" evidence="8">
    <location>
        <begin position="395"/>
        <end position="412"/>
    </location>
</feature>